<name>A0AA37NS86_9BACT</name>
<dbReference type="InterPro" id="IPR011579">
    <property type="entry name" value="ATPase_dom"/>
</dbReference>
<dbReference type="InterPro" id="IPR004256">
    <property type="entry name" value="DUF234"/>
</dbReference>
<feature type="domain" description="ATPase" evidence="1">
    <location>
        <begin position="17"/>
        <end position="224"/>
    </location>
</feature>
<reference evidence="3" key="1">
    <citation type="submission" date="2022-01" db="EMBL/GenBank/DDBJ databases">
        <title>Novel bile acid biosynthetic pathways are enriched in the microbiome of centenarians.</title>
        <authorList>
            <person name="Sato Y."/>
            <person name="Atarashi K."/>
            <person name="Plichta R.D."/>
            <person name="Arai Y."/>
            <person name="Sasajima S."/>
            <person name="Kearney M.S."/>
            <person name="Suda W."/>
            <person name="Takeshita K."/>
            <person name="Sasaki T."/>
            <person name="Okamoto S."/>
            <person name="Skelly N.A."/>
            <person name="Okamura Y."/>
            <person name="Vlamakis H."/>
            <person name="Li Y."/>
            <person name="Tanoue T."/>
            <person name="Takei H."/>
            <person name="Nittono H."/>
            <person name="Narushima S."/>
            <person name="Irie J."/>
            <person name="Itoh H."/>
            <person name="Moriya K."/>
            <person name="Sugiura Y."/>
            <person name="Suematsu M."/>
            <person name="Moritoki N."/>
            <person name="Shibata S."/>
            <person name="Littman R.D."/>
            <person name="Fischbach A.M."/>
            <person name="Uwamino Y."/>
            <person name="Inoue T."/>
            <person name="Honda A."/>
            <person name="Hattori M."/>
            <person name="Murai T."/>
            <person name="Xavier J.R."/>
            <person name="Hirose N."/>
            <person name="Honda K."/>
        </authorList>
    </citation>
    <scope>NUCLEOTIDE SEQUENCE</scope>
    <source>
        <strain evidence="3">CE91-St3</strain>
    </source>
</reference>
<evidence type="ECO:0000259" key="1">
    <source>
        <dbReference type="Pfam" id="PF01637"/>
    </source>
</evidence>
<dbReference type="Pfam" id="PF03008">
    <property type="entry name" value="DUF234"/>
    <property type="match status" value="1"/>
</dbReference>
<evidence type="ECO:0000259" key="2">
    <source>
        <dbReference type="Pfam" id="PF03008"/>
    </source>
</evidence>
<comment type="caution">
    <text evidence="3">The sequence shown here is derived from an EMBL/GenBank/DDBJ whole genome shotgun (WGS) entry which is preliminary data.</text>
</comment>
<evidence type="ECO:0000313" key="3">
    <source>
        <dbReference type="EMBL" id="GKH73371.1"/>
    </source>
</evidence>
<dbReference type="Proteomes" id="UP001055114">
    <property type="component" value="Unassembled WGS sequence"/>
</dbReference>
<accession>A0AA37NS86</accession>
<dbReference type="GO" id="GO:0005524">
    <property type="term" value="F:ATP binding"/>
    <property type="evidence" value="ECO:0007669"/>
    <property type="project" value="InterPro"/>
</dbReference>
<dbReference type="InterPro" id="IPR027417">
    <property type="entry name" value="P-loop_NTPase"/>
</dbReference>
<dbReference type="AlphaFoldDB" id="A0AA37NS86"/>
<dbReference type="EMBL" id="BQNZ01000003">
    <property type="protein sequence ID" value="GKH73371.1"/>
    <property type="molecule type" value="Genomic_DNA"/>
</dbReference>
<dbReference type="Gene3D" id="3.40.50.300">
    <property type="entry name" value="P-loop containing nucleotide triphosphate hydrolases"/>
    <property type="match status" value="1"/>
</dbReference>
<dbReference type="SUPFAM" id="SSF52540">
    <property type="entry name" value="P-loop containing nucleoside triphosphate hydrolases"/>
    <property type="match status" value="1"/>
</dbReference>
<evidence type="ECO:0000313" key="4">
    <source>
        <dbReference type="Proteomes" id="UP001055114"/>
    </source>
</evidence>
<feature type="domain" description="DUF234" evidence="2">
    <location>
        <begin position="333"/>
        <end position="420"/>
    </location>
</feature>
<proteinExistence type="predicted"/>
<protein>
    <submittedName>
        <fullName evidence="3">ATPase</fullName>
    </submittedName>
</protein>
<gene>
    <name evidence="3" type="ORF">CE91St3_32340</name>
</gene>
<dbReference type="Pfam" id="PF01637">
    <property type="entry name" value="ATPase_2"/>
    <property type="match status" value="1"/>
</dbReference>
<organism evidence="3 4">
    <name type="scientific">Parabacteroides merdae</name>
    <dbReference type="NCBI Taxonomy" id="46503"/>
    <lineage>
        <taxon>Bacteria</taxon>
        <taxon>Pseudomonadati</taxon>
        <taxon>Bacteroidota</taxon>
        <taxon>Bacteroidia</taxon>
        <taxon>Bacteroidales</taxon>
        <taxon>Tannerellaceae</taxon>
        <taxon>Parabacteroides</taxon>
    </lineage>
</organism>
<dbReference type="PANTHER" id="PTHR34704">
    <property type="entry name" value="ATPASE"/>
    <property type="match status" value="1"/>
</dbReference>
<dbReference type="PANTHER" id="PTHR34704:SF1">
    <property type="entry name" value="ATPASE"/>
    <property type="match status" value="1"/>
</dbReference>
<sequence length="458" mass="53759">MSVTVTGITINEYAMKFYDRTEEIAELQRIKNLSDVNHSRLTVVTGRRRIGKTSLIRQAFMRQTTIYLFVSRDNESILVKRFSDEIRRVLDIFIPDEVSSFRNLFTILMEVAKKQRFNLVIDEFQDFYYVNSAIFSHIQDVWDRYRQETNVNFVVCGSAYRMMNKIFEDRKEPLFGRRDALIKLNPFRTDTIKEIIKDYKPDYSNEDLLALYTYTGGVPKYIELFMDNLVTDKDSMISYMIRDNSLFVSEGKNILIEEFGKDYGTYFSILGCISTGINTQANIEGALGGISIGGFLKRLVEDYSLIAKIRPYGASEGGKNIKYEISDNFLRFWFKYIHKNRSIVEMGNWKLLKKIISDDYTTYTGDILERYFRQKMIESMEYRYIGNWWNPKNTENQCEIDIIAVSADNTRVDIFEVKRNPERYKEGVLKEKVDHLLTKQKELKKCTLTLGNLSMLDM</sequence>